<dbReference type="Proteomes" id="UP000286931">
    <property type="component" value="Unassembled WGS sequence"/>
</dbReference>
<feature type="region of interest" description="Disordered" evidence="1">
    <location>
        <begin position="59"/>
        <end position="78"/>
    </location>
</feature>
<proteinExistence type="predicted"/>
<evidence type="ECO:0000313" key="2">
    <source>
        <dbReference type="EMBL" id="GCD97223.1"/>
    </source>
</evidence>
<keyword evidence="3" id="KW-1185">Reference proteome</keyword>
<accession>A0A401YRJ4</accession>
<dbReference type="AlphaFoldDB" id="A0A401YRJ4"/>
<comment type="caution">
    <text evidence="2">The sequence shown here is derived from an EMBL/GenBank/DDBJ whole genome shotgun (WGS) entry which is preliminary data.</text>
</comment>
<dbReference type="RefSeq" id="WP_126639213.1">
    <property type="nucleotide sequence ID" value="NZ_BIFH01000023.1"/>
</dbReference>
<sequence length="78" mass="7915">MVPDTTLARRAAVGVGDRVRIAAHGGARAYRVSGIARPARTVPQATMFFAAAEADRPAAPTGSVADIATRTRVGPASG</sequence>
<name>A0A401YRJ4_9ACTN</name>
<reference evidence="2 3" key="1">
    <citation type="submission" date="2018-12" db="EMBL/GenBank/DDBJ databases">
        <title>Draft genome sequence of Embleya hyalina NBRC 13850T.</title>
        <authorList>
            <person name="Komaki H."/>
            <person name="Hosoyama A."/>
            <person name="Kimura A."/>
            <person name="Ichikawa N."/>
            <person name="Tamura T."/>
        </authorList>
    </citation>
    <scope>NUCLEOTIDE SEQUENCE [LARGE SCALE GENOMIC DNA]</scope>
    <source>
        <strain evidence="2 3">NBRC 13850</strain>
    </source>
</reference>
<organism evidence="2 3">
    <name type="scientific">Embleya hyalina</name>
    <dbReference type="NCBI Taxonomy" id="516124"/>
    <lineage>
        <taxon>Bacteria</taxon>
        <taxon>Bacillati</taxon>
        <taxon>Actinomycetota</taxon>
        <taxon>Actinomycetes</taxon>
        <taxon>Kitasatosporales</taxon>
        <taxon>Streptomycetaceae</taxon>
        <taxon>Embleya</taxon>
    </lineage>
</organism>
<gene>
    <name evidence="2" type="ORF">EHYA_04915</name>
</gene>
<dbReference type="EMBL" id="BIFH01000023">
    <property type="protein sequence ID" value="GCD97223.1"/>
    <property type="molecule type" value="Genomic_DNA"/>
</dbReference>
<evidence type="ECO:0000256" key="1">
    <source>
        <dbReference type="SAM" id="MobiDB-lite"/>
    </source>
</evidence>
<evidence type="ECO:0000313" key="3">
    <source>
        <dbReference type="Proteomes" id="UP000286931"/>
    </source>
</evidence>
<protein>
    <submittedName>
        <fullName evidence="2">Uncharacterized protein</fullName>
    </submittedName>
</protein>